<dbReference type="PANTHER" id="PTHR30204">
    <property type="entry name" value="REDOX-CYCLING DRUG-SENSING TRANSCRIPTIONAL ACTIVATOR SOXR"/>
    <property type="match status" value="1"/>
</dbReference>
<name>A0ABW4H1H0_9LACO</name>
<dbReference type="CDD" id="cd01106">
    <property type="entry name" value="HTH_TipAL-Mta"/>
    <property type="match status" value="1"/>
</dbReference>
<evidence type="ECO:0000313" key="4">
    <source>
        <dbReference type="EMBL" id="MFD1548552.1"/>
    </source>
</evidence>
<feature type="domain" description="HTH merR-type" evidence="3">
    <location>
        <begin position="3"/>
        <end position="72"/>
    </location>
</feature>
<organism evidence="4 5">
    <name type="scientific">Levilactobacillus fuyuanensis</name>
    <dbReference type="NCBI Taxonomy" id="2486022"/>
    <lineage>
        <taxon>Bacteria</taxon>
        <taxon>Bacillati</taxon>
        <taxon>Bacillota</taxon>
        <taxon>Bacilli</taxon>
        <taxon>Lactobacillales</taxon>
        <taxon>Lactobacillaceae</taxon>
        <taxon>Levilactobacillus</taxon>
    </lineage>
</organism>
<accession>A0ABW4H1H0</accession>
<keyword evidence="2" id="KW-0812">Transmembrane</keyword>
<keyword evidence="2" id="KW-1133">Transmembrane helix</keyword>
<dbReference type="InterPro" id="IPR009061">
    <property type="entry name" value="DNA-bd_dom_put_sf"/>
</dbReference>
<dbReference type="EMBL" id="JBHTOM010000003">
    <property type="protein sequence ID" value="MFD1548552.1"/>
    <property type="molecule type" value="Genomic_DNA"/>
</dbReference>
<dbReference type="InterPro" id="IPR047057">
    <property type="entry name" value="MerR_fam"/>
</dbReference>
<keyword evidence="1" id="KW-0238">DNA-binding</keyword>
<feature type="transmembrane region" description="Helical" evidence="2">
    <location>
        <begin position="138"/>
        <end position="160"/>
    </location>
</feature>
<evidence type="ECO:0000256" key="1">
    <source>
        <dbReference type="ARBA" id="ARBA00023125"/>
    </source>
</evidence>
<dbReference type="PANTHER" id="PTHR30204:SF96">
    <property type="entry name" value="CHROMOSOME-ANCHORING PROTEIN RACA"/>
    <property type="match status" value="1"/>
</dbReference>
<dbReference type="Gene3D" id="1.10.1660.10">
    <property type="match status" value="1"/>
</dbReference>
<keyword evidence="2" id="KW-0472">Membrane</keyword>
<proteinExistence type="predicted"/>
<evidence type="ECO:0000313" key="5">
    <source>
        <dbReference type="Proteomes" id="UP001597195"/>
    </source>
</evidence>
<dbReference type="Proteomes" id="UP001597195">
    <property type="component" value="Unassembled WGS sequence"/>
</dbReference>
<dbReference type="InterPro" id="IPR000551">
    <property type="entry name" value="MerR-type_HTH_dom"/>
</dbReference>
<dbReference type="SUPFAM" id="SSF46955">
    <property type="entry name" value="Putative DNA-binding domain"/>
    <property type="match status" value="1"/>
</dbReference>
<reference evidence="5" key="1">
    <citation type="journal article" date="2019" name="Int. J. Syst. Evol. Microbiol.">
        <title>The Global Catalogue of Microorganisms (GCM) 10K type strain sequencing project: providing services to taxonomists for standard genome sequencing and annotation.</title>
        <authorList>
            <consortium name="The Broad Institute Genomics Platform"/>
            <consortium name="The Broad Institute Genome Sequencing Center for Infectious Disease"/>
            <person name="Wu L."/>
            <person name="Ma J."/>
        </authorList>
    </citation>
    <scope>NUCLEOTIDE SEQUENCE [LARGE SCALE GENOMIC DNA]</scope>
    <source>
        <strain evidence="5">CCM 8906</strain>
    </source>
</reference>
<dbReference type="Pfam" id="PF13411">
    <property type="entry name" value="MerR_1"/>
    <property type="match status" value="1"/>
</dbReference>
<dbReference type="PRINTS" id="PR00040">
    <property type="entry name" value="HTHMERR"/>
</dbReference>
<keyword evidence="5" id="KW-1185">Reference proteome</keyword>
<dbReference type="SMART" id="SM00422">
    <property type="entry name" value="HTH_MERR"/>
    <property type="match status" value="1"/>
</dbReference>
<sequence>MSKFTTGELAKQAHVSVRTLQYYDKRGLLRPTEISEGGRRLYTAADLQRLKLILLLKGMDLSLAAIQEIIDSDQASRVLGLVLDQQEQRLRDEQAANAEKLKTVMQVRAGLADFATVPIKSIEDMDLIMANKKGLRRIHVNMVVSGLVMDAIEVAALVYSIVVGNWWIFGAAMVIAVIFAALTVRHYFRAVDYICPACSSQFRPQFKEAFWSGHTPKTRKLTCPVCGKTNYCVEVLGRMKQQ</sequence>
<comment type="caution">
    <text evidence="4">The sequence shown here is derived from an EMBL/GenBank/DDBJ whole genome shotgun (WGS) entry which is preliminary data.</text>
</comment>
<feature type="transmembrane region" description="Helical" evidence="2">
    <location>
        <begin position="166"/>
        <end position="184"/>
    </location>
</feature>
<evidence type="ECO:0000256" key="2">
    <source>
        <dbReference type="SAM" id="Phobius"/>
    </source>
</evidence>
<gene>
    <name evidence="4" type="ORF">ACFQ5T_02510</name>
</gene>
<dbReference type="RefSeq" id="WP_125700185.1">
    <property type="nucleotide sequence ID" value="NZ_JBHTOM010000003.1"/>
</dbReference>
<dbReference type="PROSITE" id="PS50937">
    <property type="entry name" value="HTH_MERR_2"/>
    <property type="match status" value="1"/>
</dbReference>
<evidence type="ECO:0000259" key="3">
    <source>
        <dbReference type="PROSITE" id="PS50937"/>
    </source>
</evidence>
<protein>
    <submittedName>
        <fullName evidence="4">MerR family transcriptional regulator</fullName>
    </submittedName>
</protein>